<dbReference type="KEGG" id="ehx:EMIHUDRAFT_236688"/>
<evidence type="ECO:0000256" key="3">
    <source>
        <dbReference type="ARBA" id="ARBA00022576"/>
    </source>
</evidence>
<dbReference type="InterPro" id="IPR015422">
    <property type="entry name" value="PyrdxlP-dep_Trfase_small"/>
</dbReference>
<evidence type="ECO:0000256" key="1">
    <source>
        <dbReference type="ARBA" id="ARBA00001933"/>
    </source>
</evidence>
<feature type="signal peptide" evidence="6">
    <location>
        <begin position="1"/>
        <end position="17"/>
    </location>
</feature>
<dbReference type="GO" id="GO:0030170">
    <property type="term" value="F:pyridoxal phosphate binding"/>
    <property type="evidence" value="ECO:0007669"/>
    <property type="project" value="InterPro"/>
</dbReference>
<evidence type="ECO:0008006" key="9">
    <source>
        <dbReference type="Google" id="ProtNLM"/>
    </source>
</evidence>
<evidence type="ECO:0000256" key="4">
    <source>
        <dbReference type="ARBA" id="ARBA00022679"/>
    </source>
</evidence>
<evidence type="ECO:0000256" key="6">
    <source>
        <dbReference type="SAM" id="SignalP"/>
    </source>
</evidence>
<reference evidence="8" key="1">
    <citation type="journal article" date="2013" name="Nature">
        <title>Pan genome of the phytoplankton Emiliania underpins its global distribution.</title>
        <authorList>
            <person name="Read B.A."/>
            <person name="Kegel J."/>
            <person name="Klute M.J."/>
            <person name="Kuo A."/>
            <person name="Lefebvre S.C."/>
            <person name="Maumus F."/>
            <person name="Mayer C."/>
            <person name="Miller J."/>
            <person name="Monier A."/>
            <person name="Salamov A."/>
            <person name="Young J."/>
            <person name="Aguilar M."/>
            <person name="Claverie J.M."/>
            <person name="Frickenhaus S."/>
            <person name="Gonzalez K."/>
            <person name="Herman E.K."/>
            <person name="Lin Y.C."/>
            <person name="Napier J."/>
            <person name="Ogata H."/>
            <person name="Sarno A.F."/>
            <person name="Shmutz J."/>
            <person name="Schroeder D."/>
            <person name="de Vargas C."/>
            <person name="Verret F."/>
            <person name="von Dassow P."/>
            <person name="Valentin K."/>
            <person name="Van de Peer Y."/>
            <person name="Wheeler G."/>
            <person name="Dacks J.B."/>
            <person name="Delwiche C.F."/>
            <person name="Dyhrman S.T."/>
            <person name="Glockner G."/>
            <person name="John U."/>
            <person name="Richards T."/>
            <person name="Worden A.Z."/>
            <person name="Zhang X."/>
            <person name="Grigoriev I.V."/>
            <person name="Allen A.E."/>
            <person name="Bidle K."/>
            <person name="Borodovsky M."/>
            <person name="Bowler C."/>
            <person name="Brownlee C."/>
            <person name="Cock J.M."/>
            <person name="Elias M."/>
            <person name="Gladyshev V.N."/>
            <person name="Groth M."/>
            <person name="Guda C."/>
            <person name="Hadaegh A."/>
            <person name="Iglesias-Rodriguez M.D."/>
            <person name="Jenkins J."/>
            <person name="Jones B.M."/>
            <person name="Lawson T."/>
            <person name="Leese F."/>
            <person name="Lindquist E."/>
            <person name="Lobanov A."/>
            <person name="Lomsadze A."/>
            <person name="Malik S.B."/>
            <person name="Marsh M.E."/>
            <person name="Mackinder L."/>
            <person name="Mock T."/>
            <person name="Mueller-Roeber B."/>
            <person name="Pagarete A."/>
            <person name="Parker M."/>
            <person name="Probert I."/>
            <person name="Quesneville H."/>
            <person name="Raines C."/>
            <person name="Rensing S.A."/>
            <person name="Riano-Pachon D.M."/>
            <person name="Richier S."/>
            <person name="Rokitta S."/>
            <person name="Shiraiwa Y."/>
            <person name="Soanes D.M."/>
            <person name="van der Giezen M."/>
            <person name="Wahlund T.M."/>
            <person name="Williams B."/>
            <person name="Wilson W."/>
            <person name="Wolfe G."/>
            <person name="Wurch L.L."/>
        </authorList>
    </citation>
    <scope>NUCLEOTIDE SEQUENCE</scope>
</reference>
<proteinExistence type="inferred from homology"/>
<dbReference type="RefSeq" id="XP_005779072.1">
    <property type="nucleotide sequence ID" value="XM_005779015.1"/>
</dbReference>
<accession>A0A0D3JT08</accession>
<dbReference type="Pfam" id="PF00202">
    <property type="entry name" value="Aminotran_3"/>
    <property type="match status" value="1"/>
</dbReference>
<evidence type="ECO:0000313" key="7">
    <source>
        <dbReference type="EnsemblProtists" id="EOD26643"/>
    </source>
</evidence>
<dbReference type="InterPro" id="IPR005814">
    <property type="entry name" value="Aminotrans_3"/>
</dbReference>
<keyword evidence="3" id="KW-0032">Aminotransferase</keyword>
<comment type="cofactor">
    <cofactor evidence="1">
        <name>pyridoxal 5'-phosphate</name>
        <dbReference type="ChEBI" id="CHEBI:597326"/>
    </cofactor>
</comment>
<keyword evidence="4" id="KW-0808">Transferase</keyword>
<dbReference type="GO" id="GO:0008483">
    <property type="term" value="F:transaminase activity"/>
    <property type="evidence" value="ECO:0007669"/>
    <property type="project" value="UniProtKB-KW"/>
</dbReference>
<organism evidence="7 8">
    <name type="scientific">Emiliania huxleyi (strain CCMP1516)</name>
    <dbReference type="NCBI Taxonomy" id="280463"/>
    <lineage>
        <taxon>Eukaryota</taxon>
        <taxon>Haptista</taxon>
        <taxon>Haptophyta</taxon>
        <taxon>Prymnesiophyceae</taxon>
        <taxon>Isochrysidales</taxon>
        <taxon>Noelaerhabdaceae</taxon>
        <taxon>Emiliania</taxon>
    </lineage>
</organism>
<comment type="similarity">
    <text evidence="2">Belongs to the class-III pyridoxal-phosphate-dependent aminotransferase family.</text>
</comment>
<dbReference type="EnsemblProtists" id="EOD26643">
    <property type="protein sequence ID" value="EOD26643"/>
    <property type="gene ID" value="EMIHUDRAFT_236688"/>
</dbReference>
<name>A0A0D3JT08_EMIH1</name>
<protein>
    <recommendedName>
        <fullName evidence="9">Acetylornithine aminotransferase</fullName>
    </recommendedName>
</protein>
<dbReference type="InterPro" id="IPR015421">
    <property type="entry name" value="PyrdxlP-dep_Trfase_major"/>
</dbReference>
<evidence type="ECO:0000256" key="5">
    <source>
        <dbReference type="ARBA" id="ARBA00022898"/>
    </source>
</evidence>
<dbReference type="GeneID" id="17272188"/>
<dbReference type="STRING" id="2903.R1CUE2"/>
<evidence type="ECO:0000313" key="8">
    <source>
        <dbReference type="Proteomes" id="UP000013827"/>
    </source>
</evidence>
<dbReference type="Proteomes" id="UP000013827">
    <property type="component" value="Unassembled WGS sequence"/>
</dbReference>
<feature type="chain" id="PRO_5044249618" description="Acetylornithine aminotransferase" evidence="6">
    <location>
        <begin position="18"/>
        <end position="159"/>
    </location>
</feature>
<dbReference type="InterPro" id="IPR015424">
    <property type="entry name" value="PyrdxlP-dep_Trfase"/>
</dbReference>
<keyword evidence="6" id="KW-0732">Signal</keyword>
<dbReference type="AlphaFoldDB" id="A0A0D3JT08"/>
<dbReference type="PANTHER" id="PTHR11986">
    <property type="entry name" value="AMINOTRANSFERASE CLASS III"/>
    <property type="match status" value="1"/>
</dbReference>
<evidence type="ECO:0000256" key="2">
    <source>
        <dbReference type="ARBA" id="ARBA00008954"/>
    </source>
</evidence>
<dbReference type="SUPFAM" id="SSF53383">
    <property type="entry name" value="PLP-dependent transferases"/>
    <property type="match status" value="1"/>
</dbReference>
<dbReference type="GO" id="GO:0042802">
    <property type="term" value="F:identical protein binding"/>
    <property type="evidence" value="ECO:0007669"/>
    <property type="project" value="TreeGrafter"/>
</dbReference>
<dbReference type="HOGENOM" id="CLU_1859026_0_0_1"/>
<dbReference type="InterPro" id="IPR050103">
    <property type="entry name" value="Class-III_PLP-dep_AT"/>
</dbReference>
<dbReference type="Gene3D" id="3.90.1150.10">
    <property type="entry name" value="Aspartate Aminotransferase, domain 1"/>
    <property type="match status" value="1"/>
</dbReference>
<keyword evidence="5" id="KW-0663">Pyridoxal phosphate</keyword>
<reference evidence="7" key="2">
    <citation type="submission" date="2024-10" db="UniProtKB">
        <authorList>
            <consortium name="EnsemblProtists"/>
        </authorList>
    </citation>
    <scope>IDENTIFICATION</scope>
</reference>
<sequence length="159" mass="16587">MLLVLATSASLHTAARARPPTCVATAPPVGTSYDTGAFDAAVMKTCAGCNPCGARGLADRALIPRRYNRYPLAVAGGEGCELVDLDGRRYLDFAAGISTCTLGHANPKLAAAVAAQMGRVNHVSNLYYIPEQGELAQRLVATCNLDKAREAANRAAQSP</sequence>
<dbReference type="PANTHER" id="PTHR11986:SF79">
    <property type="entry name" value="ACETYLORNITHINE AMINOTRANSFERASE, MITOCHONDRIAL"/>
    <property type="match status" value="1"/>
</dbReference>
<dbReference type="PaxDb" id="2903-EOD26643"/>
<dbReference type="eggNOG" id="KOG1401">
    <property type="taxonomic scope" value="Eukaryota"/>
</dbReference>
<keyword evidence="8" id="KW-1185">Reference proteome</keyword>
<dbReference type="Gene3D" id="3.40.640.10">
    <property type="entry name" value="Type I PLP-dependent aspartate aminotransferase-like (Major domain)"/>
    <property type="match status" value="1"/>
</dbReference>